<dbReference type="Proteomes" id="UP000238312">
    <property type="component" value="Unassembled WGS sequence"/>
</dbReference>
<evidence type="ECO:0000256" key="4">
    <source>
        <dbReference type="ARBA" id="ARBA00022729"/>
    </source>
</evidence>
<dbReference type="GO" id="GO:0009313">
    <property type="term" value="P:oligosaccharide catabolic process"/>
    <property type="evidence" value="ECO:0007669"/>
    <property type="project" value="TreeGrafter"/>
</dbReference>
<keyword evidence="11" id="KW-1185">Reference proteome</keyword>
<dbReference type="InterPro" id="IPR026856">
    <property type="entry name" value="Sialidase_fam"/>
</dbReference>
<dbReference type="Pfam" id="PF13088">
    <property type="entry name" value="BNR_2"/>
    <property type="match status" value="1"/>
</dbReference>
<dbReference type="InterPro" id="IPR013320">
    <property type="entry name" value="ConA-like_dom_sf"/>
</dbReference>
<comment type="catalytic activity">
    <reaction evidence="1">
        <text>Hydrolysis of alpha-(2-&gt;3)-, alpha-(2-&gt;6)-, alpha-(2-&gt;8)- glycosidic linkages of terminal sialic acid residues in oligosaccharides, glycoproteins, glycolipids, colominic acid and synthetic substrates.</text>
        <dbReference type="EC" id="3.2.1.18"/>
    </reaction>
</comment>
<dbReference type="GO" id="GO:0005737">
    <property type="term" value="C:cytoplasm"/>
    <property type="evidence" value="ECO:0007669"/>
    <property type="project" value="TreeGrafter"/>
</dbReference>
<dbReference type="GO" id="GO:0016020">
    <property type="term" value="C:membrane"/>
    <property type="evidence" value="ECO:0007669"/>
    <property type="project" value="TreeGrafter"/>
</dbReference>
<evidence type="ECO:0000256" key="6">
    <source>
        <dbReference type="SAM" id="MobiDB-lite"/>
    </source>
</evidence>
<gene>
    <name evidence="10" type="ORF">B0I32_129129</name>
</gene>
<dbReference type="InterPro" id="IPR006558">
    <property type="entry name" value="LamG-like"/>
</dbReference>
<feature type="compositionally biased region" description="Low complexity" evidence="6">
    <location>
        <begin position="38"/>
        <end position="76"/>
    </location>
</feature>
<evidence type="ECO:0000259" key="8">
    <source>
        <dbReference type="SMART" id="SM00282"/>
    </source>
</evidence>
<feature type="signal peptide" evidence="7">
    <location>
        <begin position="1"/>
        <end position="39"/>
    </location>
</feature>
<dbReference type="Pfam" id="PF13385">
    <property type="entry name" value="Laminin_G_3"/>
    <property type="match status" value="1"/>
</dbReference>
<dbReference type="CDD" id="cd00110">
    <property type="entry name" value="LamG"/>
    <property type="match status" value="1"/>
</dbReference>
<evidence type="ECO:0000256" key="3">
    <source>
        <dbReference type="ARBA" id="ARBA00012733"/>
    </source>
</evidence>
<proteinExistence type="inferred from homology"/>
<dbReference type="RefSeq" id="WP_219912398.1">
    <property type="nucleotide sequence ID" value="NZ_PVNG01000029.1"/>
</dbReference>
<dbReference type="PANTHER" id="PTHR10628">
    <property type="entry name" value="SIALIDASE"/>
    <property type="match status" value="1"/>
</dbReference>
<evidence type="ECO:0000313" key="11">
    <source>
        <dbReference type="Proteomes" id="UP000238312"/>
    </source>
</evidence>
<feature type="domain" description="LamG-like jellyroll fold" evidence="9">
    <location>
        <begin position="501"/>
        <end position="641"/>
    </location>
</feature>
<dbReference type="GO" id="GO:0004308">
    <property type="term" value="F:exo-alpha-sialidase activity"/>
    <property type="evidence" value="ECO:0007669"/>
    <property type="project" value="UniProtKB-EC"/>
</dbReference>
<dbReference type="InterPro" id="IPR036278">
    <property type="entry name" value="Sialidase_sf"/>
</dbReference>
<evidence type="ECO:0000313" key="10">
    <source>
        <dbReference type="EMBL" id="PRX53011.1"/>
    </source>
</evidence>
<dbReference type="AlphaFoldDB" id="A0A2T0M6C4"/>
<dbReference type="InterPro" id="IPR001791">
    <property type="entry name" value="Laminin_G"/>
</dbReference>
<evidence type="ECO:0000256" key="1">
    <source>
        <dbReference type="ARBA" id="ARBA00000427"/>
    </source>
</evidence>
<dbReference type="SUPFAM" id="SSF49899">
    <property type="entry name" value="Concanavalin A-like lectins/glucanases"/>
    <property type="match status" value="1"/>
</dbReference>
<feature type="region of interest" description="Disordered" evidence="6">
    <location>
        <begin position="433"/>
        <end position="471"/>
    </location>
</feature>
<dbReference type="CDD" id="cd15482">
    <property type="entry name" value="Sialidase_non-viral"/>
    <property type="match status" value="1"/>
</dbReference>
<dbReference type="EMBL" id="PVNG01000029">
    <property type="protein sequence ID" value="PRX53011.1"/>
    <property type="molecule type" value="Genomic_DNA"/>
</dbReference>
<comment type="caution">
    <text evidence="10">The sequence shown here is derived from an EMBL/GenBank/DDBJ whole genome shotgun (WGS) entry which is preliminary data.</text>
</comment>
<dbReference type="Gene3D" id="2.60.120.200">
    <property type="match status" value="1"/>
</dbReference>
<dbReference type="Gene3D" id="2.120.10.10">
    <property type="match status" value="1"/>
</dbReference>
<evidence type="ECO:0000259" key="9">
    <source>
        <dbReference type="SMART" id="SM00560"/>
    </source>
</evidence>
<organism evidence="10 11">
    <name type="scientific">Nonomuraea fuscirosea</name>
    <dbReference type="NCBI Taxonomy" id="1291556"/>
    <lineage>
        <taxon>Bacteria</taxon>
        <taxon>Bacillati</taxon>
        <taxon>Actinomycetota</taxon>
        <taxon>Actinomycetes</taxon>
        <taxon>Streptosporangiales</taxon>
        <taxon>Streptosporangiaceae</taxon>
        <taxon>Nonomuraea</taxon>
    </lineage>
</organism>
<dbReference type="SMART" id="SM00282">
    <property type="entry name" value="LamG"/>
    <property type="match status" value="1"/>
</dbReference>
<evidence type="ECO:0000256" key="5">
    <source>
        <dbReference type="ARBA" id="ARBA00023157"/>
    </source>
</evidence>
<dbReference type="EC" id="3.2.1.18" evidence="3"/>
<sequence length="667" mass="71705">MHEGYPPEGRTGRSWRCRAGAVTMLAGLLTGASVAPAAAAPTPAPATPTVTASTTTPATTPSTATETTPAEAPETGARGGGAPFADEQVLYQQGDFGYACFRIPAVVRAANGMVLAFAEGRVKDCGDDEDIDLVLRRSADGGRTWGPLQVVSEGNGTTHGNPVPIVDRRTGRVVLVSTHNGAEPCPNGCDRDPWVQYSDDHGATWSAAREMTEGKRPEWNFWYATGPMHGIQLERGPHAGRLVVGASYESWDRVGAHAYGTHLLYSDDSGVTWHIGAETSYDDGSIIAQEVTVVELNDGRIYASGRERGTAKGNRAYAISGDGGESWDGPIRTMPALATTDVQGSLARFSDRRVLFSSPMHPGAREAMGIRSSYDEGRRFETWDEGKVFHWGPSAYSDMVRLDGDEAALMYEAGAVTPYEQIRFTRFNEAYLETPNGTPPGIPGPPAPGPTTPDVSPARNPAYVRGGAQPAEGRFGKGLALDRVDDRVEVPFDDSIDLGAQDFTLTTWIRYAETAGSHAILWFHRVDRGTNPPGLWLRAEPASNRIRAVLSVDRFDVTVQSPGAYNDGQWHFVALQRANGELRLSVDGAQVSSAPVPGGSLTLGKELGLDGIHIGQRLDGADRFRGTLDEVRVYRRALSGAELDLIRQRNLPIGGRLGLRLPFDTVN</sequence>
<reference evidence="10 11" key="1">
    <citation type="submission" date="2018-03" db="EMBL/GenBank/DDBJ databases">
        <title>Genomic Encyclopedia of Type Strains, Phase III (KMG-III): the genomes of soil and plant-associated and newly described type strains.</title>
        <authorList>
            <person name="Whitman W."/>
        </authorList>
    </citation>
    <scope>NUCLEOTIDE SEQUENCE [LARGE SCALE GENOMIC DNA]</scope>
    <source>
        <strain evidence="10 11">CGMCC 4.7104</strain>
    </source>
</reference>
<feature type="region of interest" description="Disordered" evidence="6">
    <location>
        <begin position="38"/>
        <end position="83"/>
    </location>
</feature>
<accession>A0A2T0M6C4</accession>
<feature type="domain" description="Laminin G" evidence="8">
    <location>
        <begin position="501"/>
        <end position="636"/>
    </location>
</feature>
<dbReference type="SMART" id="SM00560">
    <property type="entry name" value="LamGL"/>
    <property type="match status" value="1"/>
</dbReference>
<comment type="similarity">
    <text evidence="2">Belongs to the glycosyl hydrolase 33 family.</text>
</comment>
<name>A0A2T0M6C4_9ACTN</name>
<dbReference type="PANTHER" id="PTHR10628:SF30">
    <property type="entry name" value="EXO-ALPHA-SIALIDASE"/>
    <property type="match status" value="1"/>
</dbReference>
<protein>
    <recommendedName>
        <fullName evidence="3">exo-alpha-sialidase</fullName>
        <ecNumber evidence="3">3.2.1.18</ecNumber>
    </recommendedName>
</protein>
<dbReference type="InterPro" id="IPR011040">
    <property type="entry name" value="Sialidase"/>
</dbReference>
<feature type="chain" id="PRO_5038424892" description="exo-alpha-sialidase" evidence="7">
    <location>
        <begin position="40"/>
        <end position="667"/>
    </location>
</feature>
<evidence type="ECO:0000256" key="2">
    <source>
        <dbReference type="ARBA" id="ARBA00009348"/>
    </source>
</evidence>
<evidence type="ECO:0000256" key="7">
    <source>
        <dbReference type="SAM" id="SignalP"/>
    </source>
</evidence>
<keyword evidence="5" id="KW-1015">Disulfide bond</keyword>
<keyword evidence="4 7" id="KW-0732">Signal</keyword>
<dbReference type="GO" id="GO:0006689">
    <property type="term" value="P:ganglioside catabolic process"/>
    <property type="evidence" value="ECO:0007669"/>
    <property type="project" value="TreeGrafter"/>
</dbReference>
<dbReference type="SUPFAM" id="SSF50939">
    <property type="entry name" value="Sialidases"/>
    <property type="match status" value="1"/>
</dbReference>
<feature type="compositionally biased region" description="Pro residues" evidence="6">
    <location>
        <begin position="437"/>
        <end position="451"/>
    </location>
</feature>